<gene>
    <name evidence="2" type="ORF">HD556DRAFT_1450499</name>
</gene>
<dbReference type="RefSeq" id="XP_041153117.1">
    <property type="nucleotide sequence ID" value="XM_041307773.1"/>
</dbReference>
<comment type="caution">
    <text evidence="2">The sequence shown here is derived from an EMBL/GenBank/DDBJ whole genome shotgun (WGS) entry which is preliminary data.</text>
</comment>
<feature type="compositionally biased region" description="Basic and acidic residues" evidence="1">
    <location>
        <begin position="236"/>
        <end position="263"/>
    </location>
</feature>
<feature type="region of interest" description="Disordered" evidence="1">
    <location>
        <begin position="182"/>
        <end position="203"/>
    </location>
</feature>
<evidence type="ECO:0000313" key="3">
    <source>
        <dbReference type="Proteomes" id="UP000719766"/>
    </source>
</evidence>
<dbReference type="AlphaFoldDB" id="A0A9P7AAU9"/>
<name>A0A9P7AAU9_9AGAM</name>
<feature type="region of interest" description="Disordered" evidence="1">
    <location>
        <begin position="223"/>
        <end position="263"/>
    </location>
</feature>
<accession>A0A9P7AAU9</accession>
<evidence type="ECO:0000256" key="1">
    <source>
        <dbReference type="SAM" id="MobiDB-lite"/>
    </source>
</evidence>
<dbReference type="OrthoDB" id="3270792at2759"/>
<sequence length="341" mass="37701">MSIESLPIQFYAKRPYNMNTSVRQNPFSEAHMGITKCFCGKLTVENHDFCFCSPECARADALTALGGEDSHYRKVVRKAYVSCGAIPPVIYRRKAGEKTPITKHVTALPIPPSQPANPAHQQNIGGQDGWSAKKEKVFPTLAQVTTAVLARKAKQGGEAAAVKTSVKIPQVAAQISLDALPVPSPPPIQRTRPGLDRGAHKSPLTQLRSAPRQIMPLRVDDKSAGLRSQPSILRPVAEERGRRNGDDAPLPRKLDLRAEERPMYPRLQRPVLPNTTTAIRPPDSLRRSASFAGWHSPAEHRDHVSEEGESLEELYNQLRDIRGWIKGWDGTLDSNKRGVME</sequence>
<evidence type="ECO:0000313" key="2">
    <source>
        <dbReference type="EMBL" id="KAG1785634.1"/>
    </source>
</evidence>
<reference evidence="2" key="1">
    <citation type="journal article" date="2020" name="New Phytol.">
        <title>Comparative genomics reveals dynamic genome evolution in host specialist ectomycorrhizal fungi.</title>
        <authorList>
            <person name="Lofgren L.A."/>
            <person name="Nguyen N.H."/>
            <person name="Vilgalys R."/>
            <person name="Ruytinx J."/>
            <person name="Liao H.L."/>
            <person name="Branco S."/>
            <person name="Kuo A."/>
            <person name="LaButti K."/>
            <person name="Lipzen A."/>
            <person name="Andreopoulos W."/>
            <person name="Pangilinan J."/>
            <person name="Riley R."/>
            <person name="Hundley H."/>
            <person name="Na H."/>
            <person name="Barry K."/>
            <person name="Grigoriev I.V."/>
            <person name="Stajich J.E."/>
            <person name="Kennedy P.G."/>
        </authorList>
    </citation>
    <scope>NUCLEOTIDE SEQUENCE</scope>
    <source>
        <strain evidence="2">S12</strain>
    </source>
</reference>
<organism evidence="2 3">
    <name type="scientific">Suillus plorans</name>
    <dbReference type="NCBI Taxonomy" id="116603"/>
    <lineage>
        <taxon>Eukaryota</taxon>
        <taxon>Fungi</taxon>
        <taxon>Dikarya</taxon>
        <taxon>Basidiomycota</taxon>
        <taxon>Agaricomycotina</taxon>
        <taxon>Agaricomycetes</taxon>
        <taxon>Agaricomycetidae</taxon>
        <taxon>Boletales</taxon>
        <taxon>Suillineae</taxon>
        <taxon>Suillaceae</taxon>
        <taxon>Suillus</taxon>
    </lineage>
</organism>
<dbReference type="Proteomes" id="UP000719766">
    <property type="component" value="Unassembled WGS sequence"/>
</dbReference>
<dbReference type="GeneID" id="64601537"/>
<keyword evidence="3" id="KW-1185">Reference proteome</keyword>
<dbReference type="EMBL" id="JABBWE010000106">
    <property type="protein sequence ID" value="KAG1785634.1"/>
    <property type="molecule type" value="Genomic_DNA"/>
</dbReference>
<protein>
    <submittedName>
        <fullName evidence="2">Uncharacterized protein</fullName>
    </submittedName>
</protein>
<proteinExistence type="predicted"/>